<name>A0A7K1KPT4_9BACT</name>
<reference evidence="1 2" key="1">
    <citation type="submission" date="2019-11" db="EMBL/GenBank/DDBJ databases">
        <title>Pseudodesulfovibrio alkaliphilus, sp. nov., an alkaliphilic sulfate-reducing bacteria from mud volcano of Taman peninsula, Russia.</title>
        <authorList>
            <person name="Frolova A."/>
            <person name="Merkel A.Y."/>
            <person name="Slobodkin A.I."/>
        </authorList>
    </citation>
    <scope>NUCLEOTIDE SEQUENCE [LARGE SCALE GENOMIC DNA]</scope>
    <source>
        <strain evidence="1 2">F-1</strain>
    </source>
</reference>
<gene>
    <name evidence="1" type="ORF">GKC30_10690</name>
</gene>
<sequence>MDSLVTVVIPTHERHHLIETNILPHYKGFGAPVLIVDSSRNPCMAAKETPWVDYVHCPGAPIPHKLKAPVLERIETPYAFMCADDSVHSFSGSKRCIDFLKDNPDYASAMGLTFGCQYPDRSVVYSTDYDILSMPTDSPVAGERLLQVFARFRSLFYSVMRTQTLKDVFRYLPEEIVNYYLMETYIVLMVAASGKHATLPVAYEATAAGPSINDQDSRYHCSPFKLATHERYAGEVAATKRAVAEYLMELSGISEERAMIYVNGALALYWLQDKPIKSLQDRILNEWNSFLNKTFHKSQYKKMNADKKVRQKLLNEKVHAKNLALLSPEDLAEYEHLIRIIQKA</sequence>
<evidence type="ECO:0000313" key="2">
    <source>
        <dbReference type="Proteomes" id="UP000461162"/>
    </source>
</evidence>
<evidence type="ECO:0000313" key="1">
    <source>
        <dbReference type="EMBL" id="MUM78103.1"/>
    </source>
</evidence>
<dbReference type="GO" id="GO:0016740">
    <property type="term" value="F:transferase activity"/>
    <property type="evidence" value="ECO:0007669"/>
    <property type="project" value="UniProtKB-KW"/>
</dbReference>
<accession>A0A7K1KPT4</accession>
<comment type="caution">
    <text evidence="1">The sequence shown here is derived from an EMBL/GenBank/DDBJ whole genome shotgun (WGS) entry which is preliminary data.</text>
</comment>
<keyword evidence="1" id="KW-0808">Transferase</keyword>
<dbReference type="EMBL" id="WODC01000006">
    <property type="protein sequence ID" value="MUM78103.1"/>
    <property type="molecule type" value="Genomic_DNA"/>
</dbReference>
<dbReference type="RefSeq" id="WP_155934715.1">
    <property type="nucleotide sequence ID" value="NZ_WODC01000006.1"/>
</dbReference>
<dbReference type="Proteomes" id="UP000461162">
    <property type="component" value="Unassembled WGS sequence"/>
</dbReference>
<dbReference type="AlphaFoldDB" id="A0A7K1KPT4"/>
<keyword evidence="2" id="KW-1185">Reference proteome</keyword>
<protein>
    <submittedName>
        <fullName evidence="1">TIGR00180 family glycosyltransferase</fullName>
    </submittedName>
</protein>
<organism evidence="1 2">
    <name type="scientific">Pseudodesulfovibrio alkaliphilus</name>
    <dbReference type="NCBI Taxonomy" id="2661613"/>
    <lineage>
        <taxon>Bacteria</taxon>
        <taxon>Pseudomonadati</taxon>
        <taxon>Thermodesulfobacteriota</taxon>
        <taxon>Desulfovibrionia</taxon>
        <taxon>Desulfovibrionales</taxon>
        <taxon>Desulfovibrionaceae</taxon>
    </lineage>
</organism>
<dbReference type="NCBIfam" id="TIGR04440">
    <property type="entry name" value="glyco_TIGR04440"/>
    <property type="match status" value="1"/>
</dbReference>
<dbReference type="InterPro" id="IPR031042">
    <property type="entry name" value="Glyco_TIGR04440"/>
</dbReference>
<proteinExistence type="predicted"/>